<dbReference type="EMBL" id="CP022189">
    <property type="protein sequence ID" value="AWI82360.1"/>
    <property type="molecule type" value="Genomic_DNA"/>
</dbReference>
<accession>A0A2U8H9U0</accession>
<proteinExistence type="predicted"/>
<dbReference type="AlphaFoldDB" id="A0A2U8H9U0"/>
<gene>
    <name evidence="1" type="ORF">CEW88_00995</name>
</gene>
<name>A0A2U8H9U0_9RHOB</name>
<dbReference type="KEGG" id="ypac:CEW88_00995"/>
<evidence type="ECO:0000313" key="2">
    <source>
        <dbReference type="Proteomes" id="UP000244915"/>
    </source>
</evidence>
<protein>
    <submittedName>
        <fullName evidence="1">Uncharacterized protein</fullName>
    </submittedName>
</protein>
<reference evidence="1 2" key="1">
    <citation type="submission" date="2017-06" db="EMBL/GenBank/DDBJ databases">
        <title>Yangia sp. YSBP01 complete genome sequence.</title>
        <authorList>
            <person name="Woo J.-H."/>
            <person name="Kim H.-S."/>
        </authorList>
    </citation>
    <scope>NUCLEOTIDE SEQUENCE [LARGE SCALE GENOMIC DNA]</scope>
    <source>
        <strain evidence="1 2">YSBP01</strain>
    </source>
</reference>
<organism evidence="1 2">
    <name type="scientific">Alloyangia pacifica</name>
    <dbReference type="NCBI Taxonomy" id="311180"/>
    <lineage>
        <taxon>Bacteria</taxon>
        <taxon>Pseudomonadati</taxon>
        <taxon>Pseudomonadota</taxon>
        <taxon>Alphaproteobacteria</taxon>
        <taxon>Rhodobacterales</taxon>
        <taxon>Roseobacteraceae</taxon>
        <taxon>Alloyangia</taxon>
    </lineage>
</organism>
<evidence type="ECO:0000313" key="1">
    <source>
        <dbReference type="EMBL" id="AWI82360.1"/>
    </source>
</evidence>
<sequence length="28" mass="3314">MTRLLDLGDRVRLRERFHGATFTVLARL</sequence>
<dbReference type="Proteomes" id="UP000244915">
    <property type="component" value="Chromosome 1"/>
</dbReference>